<feature type="region of interest" description="Disordered" evidence="3">
    <location>
        <begin position="516"/>
        <end position="552"/>
    </location>
</feature>
<dbReference type="Pfam" id="PF24918">
    <property type="entry name" value="NET2A_C"/>
    <property type="match status" value="1"/>
</dbReference>
<feature type="region of interest" description="Disordered" evidence="3">
    <location>
        <begin position="108"/>
        <end position="174"/>
    </location>
</feature>
<dbReference type="InterPro" id="IPR056889">
    <property type="entry name" value="NET2A-D/KIP1-like_C"/>
</dbReference>
<protein>
    <submittedName>
        <fullName evidence="5">KIP1 domain-containing protein</fullName>
    </submittedName>
</protein>
<dbReference type="Pfam" id="PF07765">
    <property type="entry name" value="KIP1"/>
    <property type="match status" value="1"/>
</dbReference>
<feature type="domain" description="NAB" evidence="4">
    <location>
        <begin position="10"/>
        <end position="90"/>
    </location>
</feature>
<dbReference type="STRING" id="3775.A0A1Q3BFR5"/>
<evidence type="ECO:0000256" key="1">
    <source>
        <dbReference type="ARBA" id="ARBA00023054"/>
    </source>
</evidence>
<feature type="compositionally biased region" description="Basic and acidic residues" evidence="3">
    <location>
        <begin position="693"/>
        <end position="703"/>
    </location>
</feature>
<keyword evidence="1 2" id="KW-0175">Coiled coil</keyword>
<comment type="caution">
    <text evidence="5">The sequence shown here is derived from an EMBL/GenBank/DDBJ whole genome shotgun (WGS) entry which is preliminary data.</text>
</comment>
<dbReference type="Proteomes" id="UP000187406">
    <property type="component" value="Unassembled WGS sequence"/>
</dbReference>
<reference evidence="6" key="1">
    <citation type="submission" date="2016-04" db="EMBL/GenBank/DDBJ databases">
        <title>Cephalotus genome sequencing.</title>
        <authorList>
            <person name="Fukushima K."/>
            <person name="Hasebe M."/>
            <person name="Fang X."/>
        </authorList>
    </citation>
    <scope>NUCLEOTIDE SEQUENCE [LARGE SCALE GENOMIC DNA]</scope>
    <source>
        <strain evidence="6">cv. St1</strain>
    </source>
</reference>
<dbReference type="InterPro" id="IPR011684">
    <property type="entry name" value="NAB"/>
</dbReference>
<keyword evidence="6" id="KW-1185">Reference proteome</keyword>
<feature type="compositionally biased region" description="Low complexity" evidence="3">
    <location>
        <begin position="673"/>
        <end position="682"/>
    </location>
</feature>
<sequence length="946" mass="108033">MLQRAAGNAYSWWWASHIRTKQSKWLEQNLHDMEERVNNTIQIIDEDGDTFAKRAEMYYKKRPELLTFVEESYRSYRALAERYDHLSRELQSANRAIATAFPERVQLSMDEEDEENVAQTSKDTPAAPKAGVPKVPKIPKLDFRSSSMVTSRKKQLKRISSAAKGTGLSRSGLSKSEALGEIDKHQKEILALQTEAEFVKSSYENAYAKYWEIENNVAERQQKVSSLQDEFGIGTFIDDNEARTLMATTALQSCQETLVMLQEKHQQSADEAKIDHQRIKEAQEKFATLKMKFPSEQTGQHDPISEHELEISDLQLNNVDQQENDLELLREKIKKQLDVDSNNPLTVSQLAEKIDELVSKVVTLETTVSSQNALVKRLRSETDELHAHIRSQEEEDYLIDDSDSMRNRIKSLEEELCRVKSLSQSVQDQNKGFLTQFTEASCNIDHFIQKLQKVKLEMEEEVEDLGLVQEVKGDPDAKTDNDVNDHEAKFAPGDDTGFSEDTPLEQEGMKHVLNNSVNAKGENDFESSTGDPSTQEKKDEMKKLSETTDSNLDDEIEEMVAEEEGELPNWRQQFINGLEDREKIILEEYKSIIKNYKEVKMKLGDVEKKNRDGFFELALQIRELKNALFQRDEEIQSLRRKVSFQKNDPDETLTEHNYSNQAPESINLAASSLDSTLSSPVSHQQEGSNTPGDGDKAKHVDRPPKLLTIEDKIRSDINELLEENLEFWLRFSTSIHQIKKFQTSVRDLKAELLKLRDKMKQDGSGKQRSLNSDGRPIYSHLREIQTELALWLENNAVLKEEVQGRYSSLCNIQQEISRVSNAAPNAGEELNEYQAAKYQGEILNMKQENTKVADELKAGLDRVSVLKAEVDNILAMLDQELGISASRTPMRSPSSRPKIPLRLFLFGAKLKKQKQQKQQKLSFLSCMNPALQKQYSDLAAADHLPQ</sequence>
<dbReference type="InterPro" id="IPR056888">
    <property type="entry name" value="NET2A-D/KIP1-like_dom"/>
</dbReference>
<dbReference type="OrthoDB" id="616075at2759"/>
<dbReference type="AlphaFoldDB" id="A0A1Q3BFR5"/>
<organism evidence="5 6">
    <name type="scientific">Cephalotus follicularis</name>
    <name type="common">Albany pitcher plant</name>
    <dbReference type="NCBI Taxonomy" id="3775"/>
    <lineage>
        <taxon>Eukaryota</taxon>
        <taxon>Viridiplantae</taxon>
        <taxon>Streptophyta</taxon>
        <taxon>Embryophyta</taxon>
        <taxon>Tracheophyta</taxon>
        <taxon>Spermatophyta</taxon>
        <taxon>Magnoliopsida</taxon>
        <taxon>eudicotyledons</taxon>
        <taxon>Gunneridae</taxon>
        <taxon>Pentapetalae</taxon>
        <taxon>rosids</taxon>
        <taxon>fabids</taxon>
        <taxon>Oxalidales</taxon>
        <taxon>Cephalotaceae</taxon>
        <taxon>Cephalotus</taxon>
    </lineage>
</organism>
<evidence type="ECO:0000313" key="6">
    <source>
        <dbReference type="Proteomes" id="UP000187406"/>
    </source>
</evidence>
<evidence type="ECO:0000313" key="5">
    <source>
        <dbReference type="EMBL" id="GAV66840.1"/>
    </source>
</evidence>
<name>A0A1Q3BFR5_CEPFO</name>
<dbReference type="PANTHER" id="PTHR31631">
    <property type="entry name" value="PROTEIN NETWORKED 2D"/>
    <property type="match status" value="1"/>
</dbReference>
<dbReference type="PANTHER" id="PTHR31631:SF3">
    <property type="entry name" value="PROTEIN NETWORKED 2B"/>
    <property type="match status" value="1"/>
</dbReference>
<feature type="coiled-coil region" evidence="2">
    <location>
        <begin position="175"/>
        <end position="230"/>
    </location>
</feature>
<feature type="region of interest" description="Disordered" evidence="3">
    <location>
        <begin position="673"/>
        <end position="703"/>
    </location>
</feature>
<evidence type="ECO:0000256" key="2">
    <source>
        <dbReference type="SAM" id="Coils"/>
    </source>
</evidence>
<feature type="region of interest" description="Disordered" evidence="3">
    <location>
        <begin position="466"/>
        <end position="502"/>
    </location>
</feature>
<evidence type="ECO:0000259" key="4">
    <source>
        <dbReference type="PROSITE" id="PS51774"/>
    </source>
</evidence>
<feature type="coiled-coil region" evidence="2">
    <location>
        <begin position="304"/>
        <end position="395"/>
    </location>
</feature>
<dbReference type="Pfam" id="PF25014">
    <property type="entry name" value="NET2A"/>
    <property type="match status" value="1"/>
</dbReference>
<accession>A0A1Q3BFR5</accession>
<gene>
    <name evidence="5" type="ORF">CFOL_v3_10350</name>
</gene>
<dbReference type="GO" id="GO:0003779">
    <property type="term" value="F:actin binding"/>
    <property type="evidence" value="ECO:0007669"/>
    <property type="project" value="InterPro"/>
</dbReference>
<dbReference type="InParanoid" id="A0A1Q3BFR5"/>
<proteinExistence type="predicted"/>
<dbReference type="PROSITE" id="PS51774">
    <property type="entry name" value="NAB"/>
    <property type="match status" value="1"/>
</dbReference>
<evidence type="ECO:0000256" key="3">
    <source>
        <dbReference type="SAM" id="MobiDB-lite"/>
    </source>
</evidence>
<dbReference type="FunCoup" id="A0A1Q3BFR5">
    <property type="interactions" value="62"/>
</dbReference>
<feature type="compositionally biased region" description="Basic and acidic residues" evidence="3">
    <location>
        <begin position="471"/>
        <end position="489"/>
    </location>
</feature>
<feature type="compositionally biased region" description="Low complexity" evidence="3">
    <location>
        <begin position="125"/>
        <end position="135"/>
    </location>
</feature>
<dbReference type="EMBL" id="BDDD01000503">
    <property type="protein sequence ID" value="GAV66840.1"/>
    <property type="molecule type" value="Genomic_DNA"/>
</dbReference>
<feature type="coiled-coil region" evidence="2">
    <location>
        <begin position="738"/>
        <end position="801"/>
    </location>
</feature>
<feature type="compositionally biased region" description="Basic and acidic residues" evidence="3">
    <location>
        <begin position="534"/>
        <end position="546"/>
    </location>
</feature>